<feature type="compositionally biased region" description="Polar residues" evidence="1">
    <location>
        <begin position="1"/>
        <end position="12"/>
    </location>
</feature>
<keyword evidence="4" id="KW-1185">Reference proteome</keyword>
<reference evidence="3" key="1">
    <citation type="submission" date="2022-11" db="EMBL/GenBank/DDBJ databases">
        <authorList>
            <person name="Petersen C."/>
        </authorList>
    </citation>
    <scope>NUCLEOTIDE SEQUENCE</scope>
    <source>
        <strain evidence="3">IBT 23319</strain>
    </source>
</reference>
<dbReference type="EMBL" id="JAPQKT010000002">
    <property type="protein sequence ID" value="KAJ5240755.1"/>
    <property type="molecule type" value="Genomic_DNA"/>
</dbReference>
<comment type="caution">
    <text evidence="3">The sequence shown here is derived from an EMBL/GenBank/DDBJ whole genome shotgun (WGS) entry which is preliminary data.</text>
</comment>
<dbReference type="PANTHER" id="PTHR35394:SF5">
    <property type="entry name" value="DUF3176 DOMAIN-CONTAINING PROTEIN"/>
    <property type="match status" value="1"/>
</dbReference>
<dbReference type="Pfam" id="PF11374">
    <property type="entry name" value="DUF3176"/>
    <property type="match status" value="1"/>
</dbReference>
<feature type="transmembrane region" description="Helical" evidence="2">
    <location>
        <begin position="543"/>
        <end position="565"/>
    </location>
</feature>
<name>A0A9W9PAA8_PENCI</name>
<dbReference type="OrthoDB" id="5242705at2759"/>
<dbReference type="GeneID" id="81380433"/>
<dbReference type="PANTHER" id="PTHR35394">
    <property type="entry name" value="DUF3176 DOMAIN-CONTAINING PROTEIN"/>
    <property type="match status" value="1"/>
</dbReference>
<keyword evidence="2" id="KW-0812">Transmembrane</keyword>
<reference evidence="3" key="2">
    <citation type="journal article" date="2023" name="IMA Fungus">
        <title>Comparative genomic study of the Penicillium genus elucidates a diverse pangenome and 15 lateral gene transfer events.</title>
        <authorList>
            <person name="Petersen C."/>
            <person name="Sorensen T."/>
            <person name="Nielsen M.R."/>
            <person name="Sondergaard T.E."/>
            <person name="Sorensen J.L."/>
            <person name="Fitzpatrick D.A."/>
            <person name="Frisvad J.C."/>
            <person name="Nielsen K.L."/>
        </authorList>
    </citation>
    <scope>NUCLEOTIDE SEQUENCE</scope>
    <source>
        <strain evidence="3">IBT 23319</strain>
    </source>
</reference>
<sequence>MAMESSGSSTQKEFAWSPKGSLEPSTDPAKKPLVANVSGQFTDTRDEEKDAIVRRPGYLRWSSFIWELLALILSTGFLIAIIAILAHYNHQPQPNWDRVSLNSVISWLSALSKACVIFCISESLGQLKWVWFAQKRRPISDLQYFDSASRGTWGSLQLIWSLRAKKFAASASLAVVLAIAFDPFMQNLIHYYPKLVADNSETALIARGDRYNEFGIASHHMTYVDTAMKANVYNSLFNTDPTKPWSTPKYTCSTGNCTWDPVIAIQWTSDCTNVTDHLKHSCKKGKNPYFGGGDIKETCSMNLPLGVGYSNMTANFSLDDPFSTPIVIGSGLPLIYTNFSLTARMGPIHMIGPDSLVSSNYLQYSKKTNWQAIECVLYPVARSFRASVTSGVYYEETLGIWEDMDSLVDPETTYFSLKPPWGPEMGMQSNQSLEFSMSAIWGMKDFYKYLLAGKVYVDPWGPQYETTSYAEYATVDAVQAISHADIVDCPYDTVQKLECAFKNFAQAMTKTFRDNGVTLSPSANTTQTVGQALSNMTYVSVRWQWIVLPALVWLLGLVTLVVTAFKTRKYMAPAWKNEIMPLFALHGDGQHRIQQDSGQGEIIRVW</sequence>
<evidence type="ECO:0000313" key="4">
    <source>
        <dbReference type="Proteomes" id="UP001147733"/>
    </source>
</evidence>
<dbReference type="InterPro" id="IPR021514">
    <property type="entry name" value="DUF3176"/>
</dbReference>
<dbReference type="AlphaFoldDB" id="A0A9W9PAA8"/>
<proteinExistence type="predicted"/>
<organism evidence="3 4">
    <name type="scientific">Penicillium citrinum</name>
    <dbReference type="NCBI Taxonomy" id="5077"/>
    <lineage>
        <taxon>Eukaryota</taxon>
        <taxon>Fungi</taxon>
        <taxon>Dikarya</taxon>
        <taxon>Ascomycota</taxon>
        <taxon>Pezizomycotina</taxon>
        <taxon>Eurotiomycetes</taxon>
        <taxon>Eurotiomycetidae</taxon>
        <taxon>Eurotiales</taxon>
        <taxon>Aspergillaceae</taxon>
        <taxon>Penicillium</taxon>
    </lineage>
</organism>
<feature type="region of interest" description="Disordered" evidence="1">
    <location>
        <begin position="1"/>
        <end position="32"/>
    </location>
</feature>
<feature type="transmembrane region" description="Helical" evidence="2">
    <location>
        <begin position="64"/>
        <end position="85"/>
    </location>
</feature>
<keyword evidence="2" id="KW-1133">Transmembrane helix</keyword>
<dbReference type="RefSeq" id="XP_056503760.1">
    <property type="nucleotide sequence ID" value="XM_056641266.1"/>
</dbReference>
<dbReference type="Proteomes" id="UP001147733">
    <property type="component" value="Unassembled WGS sequence"/>
</dbReference>
<accession>A0A9W9PAA8</accession>
<keyword evidence="2" id="KW-0472">Membrane</keyword>
<protein>
    <submittedName>
        <fullName evidence="3">Uncharacterized protein</fullName>
    </submittedName>
</protein>
<evidence type="ECO:0000256" key="1">
    <source>
        <dbReference type="SAM" id="MobiDB-lite"/>
    </source>
</evidence>
<gene>
    <name evidence="3" type="ORF">N7469_002346</name>
</gene>
<evidence type="ECO:0000313" key="3">
    <source>
        <dbReference type="EMBL" id="KAJ5240755.1"/>
    </source>
</evidence>
<evidence type="ECO:0000256" key="2">
    <source>
        <dbReference type="SAM" id="Phobius"/>
    </source>
</evidence>